<dbReference type="Proteomes" id="UP000078046">
    <property type="component" value="Unassembled WGS sequence"/>
</dbReference>
<protein>
    <submittedName>
        <fullName evidence="1">Uncharacterized protein</fullName>
    </submittedName>
</protein>
<reference evidence="1 2" key="1">
    <citation type="submission" date="2016-04" db="EMBL/GenBank/DDBJ databases">
        <title>The genome of Intoshia linei affirms orthonectids as highly simplified spiralians.</title>
        <authorList>
            <person name="Mikhailov K.V."/>
            <person name="Slusarev G.S."/>
            <person name="Nikitin M.A."/>
            <person name="Logacheva M.D."/>
            <person name="Penin A."/>
            <person name="Aleoshin V."/>
            <person name="Panchin Y.V."/>
        </authorList>
    </citation>
    <scope>NUCLEOTIDE SEQUENCE [LARGE SCALE GENOMIC DNA]</scope>
    <source>
        <strain evidence="1">Intl2013</strain>
        <tissue evidence="1">Whole animal</tissue>
    </source>
</reference>
<sequence length="93" mass="10969">MIGIKFDGLGHFSNCSVLYAKPFEKSTKKISILRDKLLKYFIKNGIAKYFHHQNDANFVYHLPLVLKKVLKLEMYKDIPFVETGNKLQWDLFM</sequence>
<comment type="caution">
    <text evidence="1">The sequence shown here is derived from an EMBL/GenBank/DDBJ whole genome shotgun (WGS) entry which is preliminary data.</text>
</comment>
<gene>
    <name evidence="1" type="ORF">A3Q56_01725</name>
</gene>
<accession>A0A177BAQ3</accession>
<proteinExistence type="predicted"/>
<dbReference type="EMBL" id="LWCA01000139">
    <property type="protein sequence ID" value="OAF70514.1"/>
    <property type="molecule type" value="Genomic_DNA"/>
</dbReference>
<dbReference type="AlphaFoldDB" id="A0A177BAQ3"/>
<evidence type="ECO:0000313" key="1">
    <source>
        <dbReference type="EMBL" id="OAF70514.1"/>
    </source>
</evidence>
<evidence type="ECO:0000313" key="2">
    <source>
        <dbReference type="Proteomes" id="UP000078046"/>
    </source>
</evidence>
<keyword evidence="2" id="KW-1185">Reference proteome</keyword>
<name>A0A177BAQ3_9BILA</name>
<organism evidence="1 2">
    <name type="scientific">Intoshia linei</name>
    <dbReference type="NCBI Taxonomy" id="1819745"/>
    <lineage>
        <taxon>Eukaryota</taxon>
        <taxon>Metazoa</taxon>
        <taxon>Spiralia</taxon>
        <taxon>Lophotrochozoa</taxon>
        <taxon>Mesozoa</taxon>
        <taxon>Orthonectida</taxon>
        <taxon>Rhopaluridae</taxon>
        <taxon>Intoshia</taxon>
    </lineage>
</organism>